<gene>
    <name evidence="5" type="ORF">GQR93_04845</name>
</gene>
<dbReference type="EMBL" id="CP047121">
    <property type="protein sequence ID" value="QHB51593.1"/>
    <property type="molecule type" value="Genomic_DNA"/>
</dbReference>
<evidence type="ECO:0000256" key="2">
    <source>
        <dbReference type="ARBA" id="ARBA00023034"/>
    </source>
</evidence>
<dbReference type="GeneID" id="69057679"/>
<evidence type="ECO:0000256" key="1">
    <source>
        <dbReference type="ARBA" id="ARBA00004255"/>
    </source>
</evidence>
<dbReference type="RefSeq" id="WP_003552865.1">
    <property type="nucleotide sequence ID" value="NZ_CABKOL010000106.1"/>
</dbReference>
<dbReference type="SMR" id="A0A6P1EA41"/>
<proteinExistence type="predicted"/>
<keyword evidence="4" id="KW-0472">Membrane</keyword>
<evidence type="ECO:0000256" key="3">
    <source>
        <dbReference type="ARBA" id="ARBA00023121"/>
    </source>
</evidence>
<dbReference type="InterPro" id="IPR038261">
    <property type="entry name" value="GPP34-like_sf"/>
</dbReference>
<dbReference type="GO" id="GO:0005737">
    <property type="term" value="C:cytoplasm"/>
    <property type="evidence" value="ECO:0007669"/>
    <property type="project" value="UniProtKB-ARBA"/>
</dbReference>
<protein>
    <recommendedName>
        <fullName evidence="7">GPP34 family phosphoprotein</fullName>
    </recommendedName>
</protein>
<dbReference type="AlphaFoldDB" id="A0A6P1EA41"/>
<accession>A0A6P1EA41</accession>
<evidence type="ECO:0000313" key="6">
    <source>
        <dbReference type="Proteomes" id="UP000465035"/>
    </source>
</evidence>
<evidence type="ECO:0008006" key="7">
    <source>
        <dbReference type="Google" id="ProtNLM"/>
    </source>
</evidence>
<dbReference type="Pfam" id="PF05719">
    <property type="entry name" value="GPP34"/>
    <property type="match status" value="1"/>
</dbReference>
<dbReference type="Gene3D" id="1.10.3630.10">
    <property type="entry name" value="yeast vps74-n-term truncation variant domain like"/>
    <property type="match status" value="1"/>
</dbReference>
<keyword evidence="2" id="KW-0333">Golgi apparatus</keyword>
<comment type="subcellular location">
    <subcellularLocation>
        <location evidence="1">Golgi apparatus membrane</location>
        <topology evidence="1">Peripheral membrane protein</topology>
        <orientation evidence="1">Cytoplasmic side</orientation>
    </subcellularLocation>
</comment>
<evidence type="ECO:0000256" key="4">
    <source>
        <dbReference type="ARBA" id="ARBA00023136"/>
    </source>
</evidence>
<sequence>MKSDISEMYLLLNETDGNRSAIMRSMRKRAYLSASVLFDLQLGGIIKLTDKGMQVIAPLSKDYGFLNPVLDILNDRENKSSKNSLRHVVLNRKINRIVYDGIGEKLLFKNRATKTSSRGLIFSHDKYIPRAEAKKLVVNQIKAELLGSNTASLEIIALVANLSRSRTLKNYFDKDQRAQLTQQVKDLRHNPEYETFFKFAKWVDDFITAIIVAASSGRG</sequence>
<dbReference type="Proteomes" id="UP000465035">
    <property type="component" value="Chromosome"/>
</dbReference>
<name>A0A6P1EA41_LENHI</name>
<dbReference type="GO" id="GO:0012505">
    <property type="term" value="C:endomembrane system"/>
    <property type="evidence" value="ECO:0007669"/>
    <property type="project" value="UniProtKB-ARBA"/>
</dbReference>
<dbReference type="InterPro" id="IPR008628">
    <property type="entry name" value="GPP34-like"/>
</dbReference>
<organism evidence="5 6">
    <name type="scientific">Lentilactobacillus hilgardii</name>
    <name type="common">Lactobacillus hilgardii</name>
    <dbReference type="NCBI Taxonomy" id="1588"/>
    <lineage>
        <taxon>Bacteria</taxon>
        <taxon>Bacillati</taxon>
        <taxon>Bacillota</taxon>
        <taxon>Bacilli</taxon>
        <taxon>Lactobacillales</taxon>
        <taxon>Lactobacillaceae</taxon>
        <taxon>Lentilactobacillus</taxon>
    </lineage>
</organism>
<keyword evidence="3" id="KW-0446">Lipid-binding</keyword>
<dbReference type="GO" id="GO:0070273">
    <property type="term" value="F:phosphatidylinositol-4-phosphate binding"/>
    <property type="evidence" value="ECO:0007669"/>
    <property type="project" value="InterPro"/>
</dbReference>
<evidence type="ECO:0000313" key="5">
    <source>
        <dbReference type="EMBL" id="QHB51593.1"/>
    </source>
</evidence>
<reference evidence="5 6" key="1">
    <citation type="submission" date="2019-12" db="EMBL/GenBank/DDBJ databases">
        <title>Lactobacillus hilgardii FLUB.</title>
        <authorList>
            <person name="Gustaw K."/>
        </authorList>
    </citation>
    <scope>NUCLEOTIDE SEQUENCE [LARGE SCALE GENOMIC DNA]</scope>
    <source>
        <strain evidence="5 6">FLUB</strain>
    </source>
</reference>